<keyword evidence="5 8" id="KW-0812">Transmembrane</keyword>
<sequence>MAVKKNAALGFIFVTLLIDVIGFGIIIPVMPRLISEMLHVGIPEAAEYGGWLLAAFAIMQFVFSPLMGNLSDRYGRRPILLASLFGFTIDYIFLVFAPTIGWLFVGRIIAGIMGASFTTAAAYIADISEPEKRAQNFGMIGAAFGLGFIIGPALGGILAKYGLRVPFIGAAVLTMLNWLYGFFVLPESLKPENRRAFSWARANPIGSIEFFFRYKVILGLVASIVLIYIAGHAVQSTWSYYTMEKFNWTEEWVGYSLAFVGLMVAIVQGGLIRFIIPKLGQERSIYIGLALYALGFFLFGIATQGWMMFAFLIPYCLGGITGPALQGIMSSQVPANEQGELQGALTSLMSLTSIIGPVMMTWIFHRYSQHDAGMYFPGAVMLAGAFLTIISAFLARLSLKKNVA</sequence>
<evidence type="ECO:0000259" key="9">
    <source>
        <dbReference type="PROSITE" id="PS50850"/>
    </source>
</evidence>
<keyword evidence="11" id="KW-1185">Reference proteome</keyword>
<keyword evidence="7 8" id="KW-0472">Membrane</keyword>
<dbReference type="PROSITE" id="PS50850">
    <property type="entry name" value="MFS"/>
    <property type="match status" value="1"/>
</dbReference>
<proteinExistence type="inferred from homology"/>
<dbReference type="Proteomes" id="UP000190961">
    <property type="component" value="Unassembled WGS sequence"/>
</dbReference>
<dbReference type="Pfam" id="PF07690">
    <property type="entry name" value="MFS_1"/>
    <property type="match status" value="1"/>
</dbReference>
<evidence type="ECO:0000313" key="10">
    <source>
        <dbReference type="EMBL" id="SKC44676.1"/>
    </source>
</evidence>
<name>A0A1T5IZP6_9BACT</name>
<evidence type="ECO:0000313" key="11">
    <source>
        <dbReference type="Proteomes" id="UP000190961"/>
    </source>
</evidence>
<dbReference type="InterPro" id="IPR005829">
    <property type="entry name" value="Sugar_transporter_CS"/>
</dbReference>
<gene>
    <name evidence="10" type="ORF">SAMN05660236_0586</name>
</gene>
<feature type="transmembrane region" description="Helical" evidence="8">
    <location>
        <begin position="48"/>
        <end position="67"/>
    </location>
</feature>
<evidence type="ECO:0000256" key="4">
    <source>
        <dbReference type="ARBA" id="ARBA00022448"/>
    </source>
</evidence>
<dbReference type="EMBL" id="FUZU01000001">
    <property type="protein sequence ID" value="SKC44676.1"/>
    <property type="molecule type" value="Genomic_DNA"/>
</dbReference>
<evidence type="ECO:0000256" key="1">
    <source>
        <dbReference type="ARBA" id="ARBA00003279"/>
    </source>
</evidence>
<feature type="transmembrane region" description="Helical" evidence="8">
    <location>
        <begin position="79"/>
        <end position="98"/>
    </location>
</feature>
<feature type="transmembrane region" description="Helical" evidence="8">
    <location>
        <begin position="308"/>
        <end position="329"/>
    </location>
</feature>
<reference evidence="10 11" key="1">
    <citation type="submission" date="2017-02" db="EMBL/GenBank/DDBJ databases">
        <authorList>
            <person name="Peterson S.W."/>
        </authorList>
    </citation>
    <scope>NUCLEOTIDE SEQUENCE [LARGE SCALE GENOMIC DNA]</scope>
    <source>
        <strain evidence="10 11">DSM 25262</strain>
    </source>
</reference>
<dbReference type="InterPro" id="IPR001958">
    <property type="entry name" value="Tet-R_TetA/multi-R_MdtG-like"/>
</dbReference>
<dbReference type="Gene3D" id="1.20.1250.20">
    <property type="entry name" value="MFS general substrate transporter like domains"/>
    <property type="match status" value="1"/>
</dbReference>
<dbReference type="PRINTS" id="PR01035">
    <property type="entry name" value="TCRTETA"/>
</dbReference>
<comment type="similarity">
    <text evidence="3">Belongs to the major facilitator superfamily. TCR/Tet family.</text>
</comment>
<feature type="transmembrane region" description="Helical" evidence="8">
    <location>
        <begin position="254"/>
        <end position="276"/>
    </location>
</feature>
<protein>
    <submittedName>
        <fullName evidence="10">MFS transporter, DHA1 family, tetracycline resistance protein</fullName>
    </submittedName>
</protein>
<dbReference type="STRING" id="688867.SAMN05660236_0586"/>
<dbReference type="GO" id="GO:0016020">
    <property type="term" value="C:membrane"/>
    <property type="evidence" value="ECO:0007669"/>
    <property type="project" value="UniProtKB-SubCell"/>
</dbReference>
<dbReference type="InterPro" id="IPR020846">
    <property type="entry name" value="MFS_dom"/>
</dbReference>
<feature type="transmembrane region" description="Helical" evidence="8">
    <location>
        <begin position="216"/>
        <end position="234"/>
    </location>
</feature>
<evidence type="ECO:0000256" key="7">
    <source>
        <dbReference type="ARBA" id="ARBA00023136"/>
    </source>
</evidence>
<keyword evidence="4" id="KW-0813">Transport</keyword>
<evidence type="ECO:0000256" key="5">
    <source>
        <dbReference type="ARBA" id="ARBA00022692"/>
    </source>
</evidence>
<comment type="subcellular location">
    <subcellularLocation>
        <location evidence="2">Membrane</location>
        <topology evidence="2">Multi-pass membrane protein</topology>
    </subcellularLocation>
</comment>
<dbReference type="GO" id="GO:0022857">
    <property type="term" value="F:transmembrane transporter activity"/>
    <property type="evidence" value="ECO:0007669"/>
    <property type="project" value="InterPro"/>
</dbReference>
<keyword evidence="6 8" id="KW-1133">Transmembrane helix</keyword>
<accession>A0A1T5IZP6</accession>
<dbReference type="PROSITE" id="PS00216">
    <property type="entry name" value="SUGAR_TRANSPORT_1"/>
    <property type="match status" value="1"/>
</dbReference>
<evidence type="ECO:0000256" key="6">
    <source>
        <dbReference type="ARBA" id="ARBA00022989"/>
    </source>
</evidence>
<feature type="transmembrane region" description="Helical" evidence="8">
    <location>
        <begin position="137"/>
        <end position="159"/>
    </location>
</feature>
<feature type="transmembrane region" description="Helical" evidence="8">
    <location>
        <begin position="341"/>
        <end position="363"/>
    </location>
</feature>
<dbReference type="InterPro" id="IPR036259">
    <property type="entry name" value="MFS_trans_sf"/>
</dbReference>
<dbReference type="RefSeq" id="WP_079685198.1">
    <property type="nucleotide sequence ID" value="NZ_FUZU01000001.1"/>
</dbReference>
<feature type="transmembrane region" description="Helical" evidence="8">
    <location>
        <begin position="165"/>
        <end position="185"/>
    </location>
</feature>
<organism evidence="10 11">
    <name type="scientific">Ohtaekwangia koreensis</name>
    <dbReference type="NCBI Taxonomy" id="688867"/>
    <lineage>
        <taxon>Bacteria</taxon>
        <taxon>Pseudomonadati</taxon>
        <taxon>Bacteroidota</taxon>
        <taxon>Cytophagia</taxon>
        <taxon>Cytophagales</taxon>
        <taxon>Fulvivirgaceae</taxon>
        <taxon>Ohtaekwangia</taxon>
    </lineage>
</organism>
<feature type="transmembrane region" description="Helical" evidence="8">
    <location>
        <begin position="7"/>
        <end position="28"/>
    </location>
</feature>
<dbReference type="AlphaFoldDB" id="A0A1T5IZP6"/>
<dbReference type="OrthoDB" id="9793283at2"/>
<evidence type="ECO:0000256" key="3">
    <source>
        <dbReference type="ARBA" id="ARBA00007520"/>
    </source>
</evidence>
<comment type="function">
    <text evidence="1">Resistance to tetracycline by an active tetracycline efflux. This is an energy-dependent process that decreases the accumulation of the antibiotic in whole cells. This protein functions as a metal-tetracycline/H(+) antiporter.</text>
</comment>
<feature type="domain" description="Major facilitator superfamily (MFS) profile" evidence="9">
    <location>
        <begin position="8"/>
        <end position="396"/>
    </location>
</feature>
<dbReference type="PANTHER" id="PTHR23504:SF15">
    <property type="entry name" value="MAJOR FACILITATOR SUPERFAMILY (MFS) PROFILE DOMAIN-CONTAINING PROTEIN"/>
    <property type="match status" value="1"/>
</dbReference>
<feature type="transmembrane region" description="Helical" evidence="8">
    <location>
        <begin position="104"/>
        <end position="125"/>
    </location>
</feature>
<dbReference type="CDD" id="cd17388">
    <property type="entry name" value="MFS_TetA"/>
    <property type="match status" value="1"/>
</dbReference>
<evidence type="ECO:0000256" key="8">
    <source>
        <dbReference type="SAM" id="Phobius"/>
    </source>
</evidence>
<feature type="transmembrane region" description="Helical" evidence="8">
    <location>
        <begin position="375"/>
        <end position="395"/>
    </location>
</feature>
<dbReference type="InterPro" id="IPR011701">
    <property type="entry name" value="MFS"/>
</dbReference>
<feature type="transmembrane region" description="Helical" evidence="8">
    <location>
        <begin position="285"/>
        <end position="302"/>
    </location>
</feature>
<dbReference type="PANTHER" id="PTHR23504">
    <property type="entry name" value="MAJOR FACILITATOR SUPERFAMILY DOMAIN-CONTAINING PROTEIN 10"/>
    <property type="match status" value="1"/>
</dbReference>
<dbReference type="SUPFAM" id="SSF103473">
    <property type="entry name" value="MFS general substrate transporter"/>
    <property type="match status" value="1"/>
</dbReference>
<evidence type="ECO:0000256" key="2">
    <source>
        <dbReference type="ARBA" id="ARBA00004141"/>
    </source>
</evidence>